<dbReference type="RefSeq" id="WP_180892109.1">
    <property type="nucleotide sequence ID" value="NZ_JACCKD010000002.1"/>
</dbReference>
<gene>
    <name evidence="3" type="ORF">H0B56_07060</name>
</gene>
<evidence type="ECO:0000313" key="3">
    <source>
        <dbReference type="EMBL" id="MBA0125298.1"/>
    </source>
</evidence>
<proteinExistence type="predicted"/>
<dbReference type="AlphaFoldDB" id="A0A838A7S7"/>
<comment type="caution">
    <text evidence="3">The sequence shown here is derived from an EMBL/GenBank/DDBJ whole genome shotgun (WGS) entry which is preliminary data.</text>
</comment>
<feature type="chain" id="PRO_5032356605" evidence="2">
    <location>
        <begin position="25"/>
        <end position="168"/>
    </location>
</feature>
<evidence type="ECO:0000313" key="4">
    <source>
        <dbReference type="Proteomes" id="UP000582974"/>
    </source>
</evidence>
<feature type="signal peptide" evidence="2">
    <location>
        <begin position="1"/>
        <end position="24"/>
    </location>
</feature>
<keyword evidence="4" id="KW-1185">Reference proteome</keyword>
<accession>A0A838A7S7</accession>
<keyword evidence="2" id="KW-0732">Signal</keyword>
<evidence type="ECO:0000256" key="1">
    <source>
        <dbReference type="SAM" id="MobiDB-lite"/>
    </source>
</evidence>
<name>A0A838A7S7_9PSEU</name>
<reference evidence="3 4" key="1">
    <citation type="submission" date="2020-07" db="EMBL/GenBank/DDBJ databases">
        <title>Genome of Haloechinothrix sp.</title>
        <authorList>
            <person name="Tang S.-K."/>
            <person name="Yang L."/>
            <person name="Zhu W.-Y."/>
        </authorList>
    </citation>
    <scope>NUCLEOTIDE SEQUENCE [LARGE SCALE GENOMIC DNA]</scope>
    <source>
        <strain evidence="3 4">YIM 98757</strain>
    </source>
</reference>
<evidence type="ECO:0000256" key="2">
    <source>
        <dbReference type="SAM" id="SignalP"/>
    </source>
</evidence>
<organism evidence="3 4">
    <name type="scientific">Haloechinothrix aidingensis</name>
    <dbReference type="NCBI Taxonomy" id="2752311"/>
    <lineage>
        <taxon>Bacteria</taxon>
        <taxon>Bacillati</taxon>
        <taxon>Actinomycetota</taxon>
        <taxon>Actinomycetes</taxon>
        <taxon>Pseudonocardiales</taxon>
        <taxon>Pseudonocardiaceae</taxon>
        <taxon>Haloechinothrix</taxon>
    </lineage>
</organism>
<dbReference type="EMBL" id="JACCKD010000002">
    <property type="protein sequence ID" value="MBA0125298.1"/>
    <property type="molecule type" value="Genomic_DNA"/>
</dbReference>
<dbReference type="Proteomes" id="UP000582974">
    <property type="component" value="Unassembled WGS sequence"/>
</dbReference>
<sequence length="168" mass="18104">MRRTVLAGGATVLALGVMAGPALASGGGQGMQQRPDACEGQHNNLRGQADPVELEPGDVVTRTSDPGQANFDAEFDFYRVDHGLTDFDETVYREPVRLGPDNYCLGPSSGTGSFWFGVTAPDGDGIQHKIDHKGKIWLYFDAEEGWKSLELQFDGKGQLRHANGVAPQ</sequence>
<protein>
    <submittedName>
        <fullName evidence="3">Uncharacterized protein</fullName>
    </submittedName>
</protein>
<feature type="region of interest" description="Disordered" evidence="1">
    <location>
        <begin position="24"/>
        <end position="51"/>
    </location>
</feature>